<dbReference type="NCBIfam" id="TIGR01869">
    <property type="entry name" value="casC_Cse4"/>
    <property type="match status" value="1"/>
</dbReference>
<organism evidence="1 2">
    <name type="scientific">Lachnoanaerobaculum saburreum DSM 3986</name>
    <dbReference type="NCBI Taxonomy" id="887325"/>
    <lineage>
        <taxon>Bacteria</taxon>
        <taxon>Bacillati</taxon>
        <taxon>Bacillota</taxon>
        <taxon>Clostridia</taxon>
        <taxon>Lachnospirales</taxon>
        <taxon>Lachnospiraceae</taxon>
        <taxon>Lachnoanaerobaculum</taxon>
    </lineage>
</organism>
<dbReference type="InterPro" id="IPR010148">
    <property type="entry name" value="CRISPR-assoc_prot_CT1975"/>
</dbReference>
<dbReference type="HOGENOM" id="CLU_044824_0_0_9"/>
<reference evidence="1 2" key="1">
    <citation type="submission" date="2010-12" db="EMBL/GenBank/DDBJ databases">
        <authorList>
            <person name="Muzny D."/>
            <person name="Qin X."/>
            <person name="Deng J."/>
            <person name="Jiang H."/>
            <person name="Liu Y."/>
            <person name="Qu J."/>
            <person name="Song X.-Z."/>
            <person name="Zhang L."/>
            <person name="Thornton R."/>
            <person name="Coyle M."/>
            <person name="Francisco L."/>
            <person name="Jackson L."/>
            <person name="Javaid M."/>
            <person name="Korchina V."/>
            <person name="Kovar C."/>
            <person name="Mata R."/>
            <person name="Mathew T."/>
            <person name="Ngo R."/>
            <person name="Nguyen L."/>
            <person name="Nguyen N."/>
            <person name="Okwuonu G."/>
            <person name="Ongeri F."/>
            <person name="Pham C."/>
            <person name="Simmons D."/>
            <person name="Wilczek-Boney K."/>
            <person name="Hale W."/>
            <person name="Jakkamsetti A."/>
            <person name="Pham P."/>
            <person name="Ruth R."/>
            <person name="San Lucas F."/>
            <person name="Warren J."/>
            <person name="Zhang J."/>
            <person name="Zhao Z."/>
            <person name="Zhou C."/>
            <person name="Zhu D."/>
            <person name="Lee S."/>
            <person name="Bess C."/>
            <person name="Blankenburg K."/>
            <person name="Forbes L."/>
            <person name="Fu Q."/>
            <person name="Gubbala S."/>
            <person name="Hirani K."/>
            <person name="Jayaseelan J.C."/>
            <person name="Lara F."/>
            <person name="Munidasa M."/>
            <person name="Palculict T."/>
            <person name="Patil S."/>
            <person name="Pu L.-L."/>
            <person name="Saada N."/>
            <person name="Tang L."/>
            <person name="Weissenberger G."/>
            <person name="Zhu Y."/>
            <person name="Hemphill L."/>
            <person name="Shang Y."/>
            <person name="Youmans B."/>
            <person name="Ayvaz T."/>
            <person name="Ross M."/>
            <person name="Santibanez J."/>
            <person name="Aqrawi P."/>
            <person name="Gross S."/>
            <person name="Joshi V."/>
            <person name="Fowler G."/>
            <person name="Nazareth L."/>
            <person name="Reid J."/>
            <person name="Worley K."/>
            <person name="Petrosino J."/>
            <person name="Highlander S."/>
            <person name="Gibbs R."/>
        </authorList>
    </citation>
    <scope>NUCLEOTIDE SEQUENCE [LARGE SCALE GENOMIC DNA]</scope>
    <source>
        <strain evidence="1 2">DSM 3986</strain>
    </source>
</reference>
<dbReference type="eggNOG" id="COG1857">
    <property type="taxonomic scope" value="Bacteria"/>
</dbReference>
<comment type="caution">
    <text evidence="1">The sequence shown here is derived from an EMBL/GenBank/DDBJ whole genome shotgun (WGS) entry which is preliminary data.</text>
</comment>
<dbReference type="RefSeq" id="WP_008750295.1">
    <property type="nucleotide sequence ID" value="NZ_GL622296.1"/>
</dbReference>
<gene>
    <name evidence="1" type="primary">casC</name>
    <name evidence="1" type="ORF">HMPREF0381_0524</name>
</gene>
<evidence type="ECO:0000313" key="2">
    <source>
        <dbReference type="Proteomes" id="UP000003434"/>
    </source>
</evidence>
<name>E6LKN9_9FIRM</name>
<dbReference type="EMBL" id="AEPW01000010">
    <property type="protein sequence ID" value="EFU77568.1"/>
    <property type="molecule type" value="Genomic_DNA"/>
</dbReference>
<accession>E6LKN9</accession>
<dbReference type="Pfam" id="PF09344">
    <property type="entry name" value="Cas_CT1975"/>
    <property type="match status" value="1"/>
</dbReference>
<evidence type="ECO:0000313" key="1">
    <source>
        <dbReference type="EMBL" id="EFU77568.1"/>
    </source>
</evidence>
<protein>
    <submittedName>
        <fullName evidence="1">CRISPR system CASCADE complex protein CasC</fullName>
    </submittedName>
</protein>
<dbReference type="AlphaFoldDB" id="E6LKN9"/>
<dbReference type="Proteomes" id="UP000003434">
    <property type="component" value="Unassembled WGS sequence"/>
</dbReference>
<sequence>MKSRLFLDMHIIQTLPPSNINRDDTGSPKTSMYGGVRRARVSSQSWKAAMRNYFKESGEVADVGVRTKDIVSYVAKKIRDINNTILEKEALDRAAQAIELVGIKLKDNKDKSGKEAKALFFLGDRQATDIAKMAAEADEDGKGKLMLDKKDLQRVLKDNVAIDIALFGRMVADDPSLNEDASSQVAHAISTHAVQTEFDYFTAADDLSPEDNAGAGMIGNVEYNSSTLYRYANIALHEFLHQLKDKESMINAVKLFVEAFAKSLPTGKVNTFANQTLPGILVVNLREDRPVSLVSAFETPVKSEDGYIAGSIKKLSDEMDNVQKFVEKPVKTLYLAINNVNISDGEGTDSLNELLTKLGEEINRYQFN</sequence>
<proteinExistence type="predicted"/>